<accession>A0ABQ6JZM4</accession>
<organism evidence="2 3">
    <name type="scientific">Homoserinibacter gongjuensis</name>
    <dbReference type="NCBI Taxonomy" id="1162968"/>
    <lineage>
        <taxon>Bacteria</taxon>
        <taxon>Bacillati</taxon>
        <taxon>Actinomycetota</taxon>
        <taxon>Actinomycetes</taxon>
        <taxon>Micrococcales</taxon>
        <taxon>Microbacteriaceae</taxon>
        <taxon>Homoserinibacter</taxon>
    </lineage>
</organism>
<protein>
    <recommendedName>
        <fullName evidence="1">DUF4166 domain-containing protein</fullName>
    </recommendedName>
</protein>
<proteinExistence type="predicted"/>
<feature type="domain" description="DUF4166" evidence="1">
    <location>
        <begin position="2"/>
        <end position="106"/>
    </location>
</feature>
<evidence type="ECO:0000259" key="1">
    <source>
        <dbReference type="Pfam" id="PF13761"/>
    </source>
</evidence>
<keyword evidence="3" id="KW-1185">Reference proteome</keyword>
<dbReference type="Proteomes" id="UP001157069">
    <property type="component" value="Unassembled WGS sequence"/>
</dbReference>
<name>A0ABQ6JZM4_9MICO</name>
<evidence type="ECO:0000313" key="2">
    <source>
        <dbReference type="EMBL" id="GMA92554.1"/>
    </source>
</evidence>
<evidence type="ECO:0000313" key="3">
    <source>
        <dbReference type="Proteomes" id="UP001157069"/>
    </source>
</evidence>
<dbReference type="InterPro" id="IPR025311">
    <property type="entry name" value="DUF4166"/>
</dbReference>
<comment type="caution">
    <text evidence="2">The sequence shown here is derived from an EMBL/GenBank/DDBJ whole genome shotgun (WGS) entry which is preliminary data.</text>
</comment>
<sequence>MRRFRFPAGDRTMTDRILFTPHGLRQRLGTGERVVVELHVEPDDAGLRIVSGRVGIRMLGLRWSLPAAWAPRVVVHERTLPDGRQHVALTLDAPVVGRIYEYAGAFSYRVEPVSPEFA</sequence>
<dbReference type="EMBL" id="BSVA01000001">
    <property type="protein sequence ID" value="GMA92554.1"/>
    <property type="molecule type" value="Genomic_DNA"/>
</dbReference>
<reference evidence="3" key="1">
    <citation type="journal article" date="2019" name="Int. J. Syst. Evol. Microbiol.">
        <title>The Global Catalogue of Microorganisms (GCM) 10K type strain sequencing project: providing services to taxonomists for standard genome sequencing and annotation.</title>
        <authorList>
            <consortium name="The Broad Institute Genomics Platform"/>
            <consortium name="The Broad Institute Genome Sequencing Center for Infectious Disease"/>
            <person name="Wu L."/>
            <person name="Ma J."/>
        </authorList>
    </citation>
    <scope>NUCLEOTIDE SEQUENCE [LARGE SCALE GENOMIC DNA]</scope>
    <source>
        <strain evidence="3">NBRC 108755</strain>
    </source>
</reference>
<gene>
    <name evidence="2" type="ORF">GCM10025869_30830</name>
</gene>
<dbReference type="Pfam" id="PF13761">
    <property type="entry name" value="DUF4166"/>
    <property type="match status" value="1"/>
</dbReference>